<dbReference type="SUPFAM" id="SSF55729">
    <property type="entry name" value="Acyl-CoA N-acyltransferases (Nat)"/>
    <property type="match status" value="1"/>
</dbReference>
<keyword evidence="3" id="KW-1185">Reference proteome</keyword>
<dbReference type="GO" id="GO:0016747">
    <property type="term" value="F:acyltransferase activity, transferring groups other than amino-acyl groups"/>
    <property type="evidence" value="ECO:0007669"/>
    <property type="project" value="InterPro"/>
</dbReference>
<dbReference type="AlphaFoldDB" id="A0A4Z0WH91"/>
<comment type="caution">
    <text evidence="2">The sequence shown here is derived from an EMBL/GenBank/DDBJ whole genome shotgun (WGS) entry which is preliminary data.</text>
</comment>
<evidence type="ECO:0000313" key="2">
    <source>
        <dbReference type="EMBL" id="TGG95136.1"/>
    </source>
</evidence>
<evidence type="ECO:0000313" key="3">
    <source>
        <dbReference type="Proteomes" id="UP000297475"/>
    </source>
</evidence>
<sequence length="163" mass="18797">MTLAIEPPFYEFPDLSDGVVALRHKRFLQGRAAMDGVPAYLFSIYRADSGRIIGEIDLRLGATRYLRQFGGQLGYHVDSRFRGHRYAARACLLLQEVALAHEMEGLWITCNPDNLASRRTCELIGATYIDEVRVPFASELYWRGDRRKCRYHWDLTYPHLLAT</sequence>
<gene>
    <name evidence="2" type="ORF">E4656_01535</name>
</gene>
<dbReference type="Gene3D" id="3.40.630.30">
    <property type="match status" value="1"/>
</dbReference>
<dbReference type="InterPro" id="IPR016181">
    <property type="entry name" value="Acyl_CoA_acyltransferase"/>
</dbReference>
<dbReference type="InterPro" id="IPR000182">
    <property type="entry name" value="GNAT_dom"/>
</dbReference>
<dbReference type="PANTHER" id="PTHR39173">
    <property type="entry name" value="ACETYLTRANSFERASE"/>
    <property type="match status" value="1"/>
</dbReference>
<evidence type="ECO:0000259" key="1">
    <source>
        <dbReference type="Pfam" id="PF13302"/>
    </source>
</evidence>
<feature type="domain" description="N-acetyltransferase" evidence="1">
    <location>
        <begin position="32"/>
        <end position="126"/>
    </location>
</feature>
<dbReference type="OrthoDB" id="9804153at2"/>
<dbReference type="Pfam" id="PF13302">
    <property type="entry name" value="Acetyltransf_3"/>
    <property type="match status" value="1"/>
</dbReference>
<keyword evidence="2" id="KW-0808">Transferase</keyword>
<dbReference type="PANTHER" id="PTHR39173:SF1">
    <property type="entry name" value="ACETYLTRANSFERASE"/>
    <property type="match status" value="1"/>
</dbReference>
<organism evidence="2 3">
    <name type="scientific">Natronospirillum operosum</name>
    <dbReference type="NCBI Taxonomy" id="2759953"/>
    <lineage>
        <taxon>Bacteria</taxon>
        <taxon>Pseudomonadati</taxon>
        <taxon>Pseudomonadota</taxon>
        <taxon>Gammaproteobacteria</taxon>
        <taxon>Oceanospirillales</taxon>
        <taxon>Natronospirillaceae</taxon>
        <taxon>Natronospirillum</taxon>
    </lineage>
</organism>
<reference evidence="2 3" key="1">
    <citation type="submission" date="2019-04" db="EMBL/GenBank/DDBJ databases">
        <title>Natronospirillum operosus gen. nov., sp. nov., a haloalkaliphilic satellite isolated from decaying biomass of laboratory culture of cyanobacterium Geitlerinema sp. and proposal of Natronospirillaceae fam. nov. and Saccharospirillaceae fam. nov.</title>
        <authorList>
            <person name="Kevbrin V."/>
            <person name="Boltyanskaya Y."/>
            <person name="Koziaeva V."/>
            <person name="Grouzdev D.S."/>
            <person name="Park M."/>
            <person name="Cho J."/>
        </authorList>
    </citation>
    <scope>NUCLEOTIDE SEQUENCE [LARGE SCALE GENOMIC DNA]</scope>
    <source>
        <strain evidence="2 3">G-116</strain>
    </source>
</reference>
<dbReference type="EMBL" id="SRMF01000001">
    <property type="protein sequence ID" value="TGG95136.1"/>
    <property type="molecule type" value="Genomic_DNA"/>
</dbReference>
<dbReference type="RefSeq" id="WP_135480557.1">
    <property type="nucleotide sequence ID" value="NZ_SRMF01000001.1"/>
</dbReference>
<accession>A0A4Z0WH91</accession>
<protein>
    <submittedName>
        <fullName evidence="2">GNAT family N-acetyltransferase</fullName>
    </submittedName>
</protein>
<proteinExistence type="predicted"/>
<dbReference type="Proteomes" id="UP000297475">
    <property type="component" value="Unassembled WGS sequence"/>
</dbReference>
<name>A0A4Z0WH91_9GAMM</name>